<dbReference type="GO" id="GO:0005886">
    <property type="term" value="C:plasma membrane"/>
    <property type="evidence" value="ECO:0007669"/>
    <property type="project" value="UniProtKB-SubCell"/>
</dbReference>
<dbReference type="GO" id="GO:0005737">
    <property type="term" value="C:cytoplasm"/>
    <property type="evidence" value="ECO:0007669"/>
    <property type="project" value="UniProtKB-SubCell"/>
</dbReference>
<dbReference type="PRINTS" id="PR01951">
    <property type="entry name" value="LANCEUKARYTE"/>
</dbReference>
<keyword evidence="5" id="KW-1003">Cell membrane</keyword>
<comment type="similarity">
    <text evidence="3">Belongs to the LanC-like protein family.</text>
</comment>
<organism evidence="16 17">
    <name type="scientific">Galemys pyrenaicus</name>
    <name type="common">Iberian desman</name>
    <name type="synonym">Pyrenean desman</name>
    <dbReference type="NCBI Taxonomy" id="202257"/>
    <lineage>
        <taxon>Eukaryota</taxon>
        <taxon>Metazoa</taxon>
        <taxon>Chordata</taxon>
        <taxon>Craniata</taxon>
        <taxon>Vertebrata</taxon>
        <taxon>Euteleostomi</taxon>
        <taxon>Mammalia</taxon>
        <taxon>Eutheria</taxon>
        <taxon>Laurasiatheria</taxon>
        <taxon>Eulipotyphla</taxon>
        <taxon>Talpidae</taxon>
        <taxon>Galemys</taxon>
    </lineage>
</organism>
<keyword evidence="17" id="KW-1185">Reference proteome</keyword>
<name>A0A8J6DWM2_GALPY</name>
<accession>A0A8J6DWM2</accession>
<protein>
    <recommendedName>
        <fullName evidence="12">Glutathione S-transferase LANCL1</fullName>
        <ecNumber evidence="4">2.5.1.18</ecNumber>
    </recommendedName>
    <alternativeName>
        <fullName evidence="13">LanC-like protein 1</fullName>
    </alternativeName>
</protein>
<evidence type="ECO:0000256" key="3">
    <source>
        <dbReference type="ARBA" id="ARBA00007179"/>
    </source>
</evidence>
<dbReference type="InterPro" id="IPR007822">
    <property type="entry name" value="LANC-like"/>
</dbReference>
<evidence type="ECO:0000256" key="11">
    <source>
        <dbReference type="ARBA" id="ARBA00035808"/>
    </source>
</evidence>
<dbReference type="Proteomes" id="UP000700334">
    <property type="component" value="Unassembled WGS sequence"/>
</dbReference>
<dbReference type="GO" id="GO:0046872">
    <property type="term" value="F:metal ion binding"/>
    <property type="evidence" value="ECO:0007669"/>
    <property type="project" value="UniProtKB-KW"/>
</dbReference>
<evidence type="ECO:0000256" key="12">
    <source>
        <dbReference type="ARBA" id="ARBA00039457"/>
    </source>
</evidence>
<sequence length="401" mass="45347">CHAPVTGLRWACGPPGPPRLHGSPGAGRKVSLGLWPLPSQVSRGPCLTQSSLSPLFCRLASVAMAQRAFPNPYADYNKSLAEGYFDSEGRLTPEFSQRLSNKIRELLQQMERGLKSADPRDSTAYTGWTGIAVLYLHLYDVFGDPAYLQKAHGYVKQSLNYLSKRSITFLCGDAGPLAVSAVVYHKMNDERQAEDCITRLMHLKKIDPHAPNELLYGRIGYIYALLYVNKNFGEEKIPQNHIQEICETILNSGENLARKRNFTSRTPLMYEWYQEYYVGAAHGLAGIYYYLMQVFKDEQYLNDAYQSADVTWQYGLLRKGYGLCHGAAGNAYAFLALYNLTHDMKYLYRACKFAEWCLDYGEHGCRRPDTPFSLFEGMAGTIYFLTDLLVPTKAKFPAFEL</sequence>
<evidence type="ECO:0000256" key="2">
    <source>
        <dbReference type="ARBA" id="ARBA00004496"/>
    </source>
</evidence>
<evidence type="ECO:0000256" key="9">
    <source>
        <dbReference type="ARBA" id="ARBA00022833"/>
    </source>
</evidence>
<comment type="subcellular location">
    <subcellularLocation>
        <location evidence="1">Cell membrane</location>
        <topology evidence="1">Peripheral membrane protein</topology>
    </subcellularLocation>
    <subcellularLocation>
        <location evidence="2">Cytoplasm</location>
    </subcellularLocation>
</comment>
<dbReference type="Gene3D" id="1.50.10.10">
    <property type="match status" value="2"/>
</dbReference>
<feature type="non-terminal residue" evidence="16">
    <location>
        <position position="401"/>
    </location>
</feature>
<dbReference type="PANTHER" id="PTHR12736:SF5">
    <property type="entry name" value="GLUTATHIONE S-TRANSFERASE LANCL1"/>
    <property type="match status" value="1"/>
</dbReference>
<keyword evidence="9 15" id="KW-0862">Zinc</keyword>
<reference evidence="16" key="1">
    <citation type="journal article" date="2021" name="Evol. Appl.">
        <title>The genome of the Pyrenean desman and the effects of bottlenecks and inbreeding on the genomic landscape of an endangered species.</title>
        <authorList>
            <person name="Escoda L."/>
            <person name="Castresana J."/>
        </authorList>
    </citation>
    <scope>NUCLEOTIDE SEQUENCE</scope>
    <source>
        <strain evidence="16">IBE-C5619</strain>
    </source>
</reference>
<dbReference type="PRINTS" id="PR01950">
    <property type="entry name" value="LANCSUPER"/>
</dbReference>
<dbReference type="EC" id="2.5.1.18" evidence="4"/>
<dbReference type="GO" id="GO:0005975">
    <property type="term" value="P:carbohydrate metabolic process"/>
    <property type="evidence" value="ECO:0007669"/>
    <property type="project" value="InterPro"/>
</dbReference>
<evidence type="ECO:0000256" key="6">
    <source>
        <dbReference type="ARBA" id="ARBA00022490"/>
    </source>
</evidence>
<dbReference type="AlphaFoldDB" id="A0A8J6DWM2"/>
<dbReference type="EMBL" id="JAGFMF010011501">
    <property type="protein sequence ID" value="KAG8521033.1"/>
    <property type="molecule type" value="Genomic_DNA"/>
</dbReference>
<evidence type="ECO:0000256" key="5">
    <source>
        <dbReference type="ARBA" id="ARBA00022475"/>
    </source>
</evidence>
<proteinExistence type="inferred from homology"/>
<evidence type="ECO:0000256" key="13">
    <source>
        <dbReference type="ARBA" id="ARBA00043169"/>
    </source>
</evidence>
<keyword evidence="8 15" id="KW-0479">Metal-binding</keyword>
<feature type="binding site" evidence="15">
    <location>
        <position position="325"/>
    </location>
    <ligand>
        <name>Zn(2+)</name>
        <dbReference type="ChEBI" id="CHEBI:29105"/>
    </ligand>
</feature>
<dbReference type="InterPro" id="IPR020464">
    <property type="entry name" value="LanC-like_prot_euk"/>
</dbReference>
<dbReference type="SUPFAM" id="SSF158745">
    <property type="entry name" value="LanC-like"/>
    <property type="match status" value="1"/>
</dbReference>
<keyword evidence="6" id="KW-0963">Cytoplasm</keyword>
<keyword evidence="10" id="KW-0472">Membrane</keyword>
<dbReference type="PANTHER" id="PTHR12736">
    <property type="entry name" value="LANC-LIKE PROTEIN"/>
    <property type="match status" value="1"/>
</dbReference>
<dbReference type="CDD" id="cd04794">
    <property type="entry name" value="euk_LANCL"/>
    <property type="match status" value="1"/>
</dbReference>
<evidence type="ECO:0000256" key="4">
    <source>
        <dbReference type="ARBA" id="ARBA00012452"/>
    </source>
</evidence>
<keyword evidence="7" id="KW-0808">Transferase</keyword>
<evidence type="ECO:0000256" key="8">
    <source>
        <dbReference type="ARBA" id="ARBA00022723"/>
    </source>
</evidence>
<evidence type="ECO:0000256" key="1">
    <source>
        <dbReference type="ARBA" id="ARBA00004202"/>
    </source>
</evidence>
<dbReference type="Pfam" id="PF05147">
    <property type="entry name" value="LANC_like"/>
    <property type="match status" value="1"/>
</dbReference>
<evidence type="ECO:0000256" key="15">
    <source>
        <dbReference type="PIRSR" id="PIRSR607822-1"/>
    </source>
</evidence>
<comment type="catalytic activity">
    <reaction evidence="11">
        <text>1-chloro-2,4-dinitrobenzene + glutathione = 2,4-dinitrophenyl-S-glutathione + chloride + H(+)</text>
        <dbReference type="Rhea" id="RHEA:51220"/>
        <dbReference type="ChEBI" id="CHEBI:15378"/>
        <dbReference type="ChEBI" id="CHEBI:17996"/>
        <dbReference type="ChEBI" id="CHEBI:34718"/>
        <dbReference type="ChEBI" id="CHEBI:57925"/>
        <dbReference type="ChEBI" id="CHEBI:133977"/>
        <dbReference type="EC" id="2.5.1.18"/>
    </reaction>
</comment>
<comment type="catalytic activity">
    <reaction evidence="14">
        <text>RX + glutathione = an S-substituted glutathione + a halide anion + H(+)</text>
        <dbReference type="Rhea" id="RHEA:16437"/>
        <dbReference type="ChEBI" id="CHEBI:15378"/>
        <dbReference type="ChEBI" id="CHEBI:16042"/>
        <dbReference type="ChEBI" id="CHEBI:17792"/>
        <dbReference type="ChEBI" id="CHEBI:57925"/>
        <dbReference type="ChEBI" id="CHEBI:90779"/>
        <dbReference type="EC" id="2.5.1.18"/>
    </reaction>
</comment>
<evidence type="ECO:0000313" key="17">
    <source>
        <dbReference type="Proteomes" id="UP000700334"/>
    </source>
</evidence>
<dbReference type="GO" id="GO:0031179">
    <property type="term" value="P:peptide modification"/>
    <property type="evidence" value="ECO:0007669"/>
    <property type="project" value="InterPro"/>
</dbReference>
<evidence type="ECO:0000256" key="10">
    <source>
        <dbReference type="ARBA" id="ARBA00023136"/>
    </source>
</evidence>
<dbReference type="OrthoDB" id="10257263at2759"/>
<comment type="caution">
    <text evidence="16">The sequence shown here is derived from an EMBL/GenBank/DDBJ whole genome shotgun (WGS) entry which is preliminary data.</text>
</comment>
<evidence type="ECO:0000256" key="14">
    <source>
        <dbReference type="ARBA" id="ARBA00047960"/>
    </source>
</evidence>
<feature type="binding site" evidence="15">
    <location>
        <position position="324"/>
    </location>
    <ligand>
        <name>Zn(2+)</name>
        <dbReference type="ChEBI" id="CHEBI:29105"/>
    </ligand>
</feature>
<dbReference type="GO" id="GO:0004364">
    <property type="term" value="F:glutathione transferase activity"/>
    <property type="evidence" value="ECO:0007669"/>
    <property type="project" value="UniProtKB-EC"/>
</dbReference>
<gene>
    <name evidence="16" type="ORF">J0S82_014153</name>
</gene>
<evidence type="ECO:0000256" key="7">
    <source>
        <dbReference type="ARBA" id="ARBA00022679"/>
    </source>
</evidence>
<evidence type="ECO:0000313" key="16">
    <source>
        <dbReference type="EMBL" id="KAG8521033.1"/>
    </source>
</evidence>
<dbReference type="InterPro" id="IPR012341">
    <property type="entry name" value="6hp_glycosidase-like_sf"/>
</dbReference>
<dbReference type="SMART" id="SM01260">
    <property type="entry name" value="LANC_like"/>
    <property type="match status" value="1"/>
</dbReference>